<name>A0ABS0SC85_9HYPH</name>
<feature type="region of interest" description="Disordered" evidence="1">
    <location>
        <begin position="42"/>
        <end position="102"/>
    </location>
</feature>
<accession>A0ABS0SC85</accession>
<dbReference type="Gene3D" id="3.10.350.10">
    <property type="entry name" value="LysM domain"/>
    <property type="match status" value="1"/>
</dbReference>
<gene>
    <name evidence="3" type="ORF">IOD40_06155</name>
</gene>
<sequence>MMPGWLKALLFVGGGVIAATGAAYVTGVFDPWSVREPAAIAEVEKTQPEAQQPAQMRAESQPQSQLQEESAESEIPSDGEEQQTEPQTAPKQGRLAPPNFDILRAEPDGSVVVAGTAPATARVEILHGDALLADTEASSEGEFVIVFDNPLEPGDYVLSLRATTPDGQSVQSAETAIVAVPETKNGQVLAMIEEPGAPAQLLTVPEAPADTAAGELKEEAPSVPDTANDAVAQQEAAAREGEREAELGVVDEAESEPALANETPAEQDVAELSPQEQAAEDGQPAQTGSVIVEAVEIEGDTIFVAGQADPGHTVRVYAGDTLLGDSRVSQAGRFLVEAKRDLPVGSYIIRADLLDADGSVVARAAVPFEREAGEAISAVAMQQPAQTEGRKIEDRSPAGPDAAQKEVSSADMQDAPTSAGVSGEGVTAPALQRVDGSVIIRRGDSLWRISRRVYGRGVRYSTIYLANQEQIRNPDLIWPGQVFTVPRETAEGEQADLEAISDQVVTP</sequence>
<protein>
    <submittedName>
        <fullName evidence="3">LysM peptidoglycan-binding domain-containing protein</fullName>
    </submittedName>
</protein>
<dbReference type="PANTHER" id="PTHR34700:SF4">
    <property type="entry name" value="PHAGE-LIKE ELEMENT PBSX PROTEIN XKDP"/>
    <property type="match status" value="1"/>
</dbReference>
<evidence type="ECO:0000259" key="2">
    <source>
        <dbReference type="PROSITE" id="PS51782"/>
    </source>
</evidence>
<evidence type="ECO:0000313" key="3">
    <source>
        <dbReference type="EMBL" id="MBI1620245.1"/>
    </source>
</evidence>
<feature type="compositionally biased region" description="Low complexity" evidence="1">
    <location>
        <begin position="59"/>
        <end position="68"/>
    </location>
</feature>
<evidence type="ECO:0000313" key="4">
    <source>
        <dbReference type="Proteomes" id="UP000601789"/>
    </source>
</evidence>
<dbReference type="Proteomes" id="UP000601789">
    <property type="component" value="Unassembled WGS sequence"/>
</dbReference>
<dbReference type="InterPro" id="IPR036779">
    <property type="entry name" value="LysM_dom_sf"/>
</dbReference>
<reference evidence="3 4" key="1">
    <citation type="submission" date="2020-10" db="EMBL/GenBank/DDBJ databases">
        <title>Aquamicrobium zhengzhouensis sp. nov., a exopolysaccharide producing bacterium isolated from farmland soil.</title>
        <authorList>
            <person name="Wang X."/>
        </authorList>
    </citation>
    <scope>NUCLEOTIDE SEQUENCE [LARGE SCALE GENOMIC DNA]</scope>
    <source>
        <strain evidence="4">cd-1</strain>
    </source>
</reference>
<feature type="compositionally biased region" description="Acidic residues" evidence="1">
    <location>
        <begin position="69"/>
        <end position="83"/>
    </location>
</feature>
<dbReference type="InterPro" id="IPR018392">
    <property type="entry name" value="LysM"/>
</dbReference>
<feature type="compositionally biased region" description="Basic and acidic residues" evidence="1">
    <location>
        <begin position="237"/>
        <end position="246"/>
    </location>
</feature>
<feature type="region of interest" description="Disordered" evidence="1">
    <location>
        <begin position="379"/>
        <end position="426"/>
    </location>
</feature>
<feature type="compositionally biased region" description="Polar residues" evidence="1">
    <location>
        <begin position="406"/>
        <end position="420"/>
    </location>
</feature>
<proteinExistence type="predicted"/>
<keyword evidence="4" id="KW-1185">Reference proteome</keyword>
<dbReference type="SUPFAM" id="SSF54106">
    <property type="entry name" value="LysM domain"/>
    <property type="match status" value="1"/>
</dbReference>
<dbReference type="SMART" id="SM00257">
    <property type="entry name" value="LysM"/>
    <property type="match status" value="1"/>
</dbReference>
<dbReference type="EMBL" id="JADGMQ010000003">
    <property type="protein sequence ID" value="MBI1620245.1"/>
    <property type="molecule type" value="Genomic_DNA"/>
</dbReference>
<evidence type="ECO:0000256" key="1">
    <source>
        <dbReference type="SAM" id="MobiDB-lite"/>
    </source>
</evidence>
<dbReference type="Pfam" id="PF01476">
    <property type="entry name" value="LysM"/>
    <property type="match status" value="1"/>
</dbReference>
<dbReference type="CDD" id="cd00118">
    <property type="entry name" value="LysM"/>
    <property type="match status" value="1"/>
</dbReference>
<dbReference type="RefSeq" id="WP_198475427.1">
    <property type="nucleotide sequence ID" value="NZ_JADGMQ010000003.1"/>
</dbReference>
<feature type="domain" description="LysM" evidence="2">
    <location>
        <begin position="436"/>
        <end position="485"/>
    </location>
</feature>
<organism evidence="3 4">
    <name type="scientific">Aquamicrobium zhengzhouense</name>
    <dbReference type="NCBI Taxonomy" id="2781738"/>
    <lineage>
        <taxon>Bacteria</taxon>
        <taxon>Pseudomonadati</taxon>
        <taxon>Pseudomonadota</taxon>
        <taxon>Alphaproteobacteria</taxon>
        <taxon>Hyphomicrobiales</taxon>
        <taxon>Phyllobacteriaceae</taxon>
        <taxon>Aquamicrobium</taxon>
    </lineage>
</organism>
<dbReference type="PANTHER" id="PTHR34700">
    <property type="entry name" value="POTASSIUM BINDING PROTEIN KBP"/>
    <property type="match status" value="1"/>
</dbReference>
<feature type="region of interest" description="Disordered" evidence="1">
    <location>
        <begin position="211"/>
        <end position="285"/>
    </location>
</feature>
<dbReference type="PROSITE" id="PS51782">
    <property type="entry name" value="LYSM"/>
    <property type="match status" value="1"/>
</dbReference>
<comment type="caution">
    <text evidence="3">The sequence shown here is derived from an EMBL/GenBank/DDBJ whole genome shotgun (WGS) entry which is preliminary data.</text>
</comment>
<dbReference type="InterPro" id="IPR052196">
    <property type="entry name" value="Bact_Kbp"/>
</dbReference>